<keyword evidence="5" id="KW-0418">Kinase</keyword>
<dbReference type="GO" id="GO:0009088">
    <property type="term" value="P:threonine biosynthetic process"/>
    <property type="evidence" value="ECO:0007669"/>
    <property type="project" value="UniProtKB-UniPathway"/>
</dbReference>
<comment type="pathway">
    <text evidence="12">Amino-acid biosynthesis; L-methionine biosynthesis via de novo pathway; L-homoserine from L-aspartate: step 1/3.</text>
</comment>
<evidence type="ECO:0000256" key="8">
    <source>
        <dbReference type="ARBA" id="ARBA00022898"/>
    </source>
</evidence>
<dbReference type="OrthoDB" id="9799110at2"/>
<keyword evidence="15" id="KW-1185">Reference proteome</keyword>
<dbReference type="InterPro" id="IPR022653">
    <property type="entry name" value="De-COase2_pyr-phos_BS"/>
</dbReference>
<evidence type="ECO:0000256" key="6">
    <source>
        <dbReference type="ARBA" id="ARBA00022793"/>
    </source>
</evidence>
<evidence type="ECO:0000256" key="3">
    <source>
        <dbReference type="ARBA" id="ARBA00022679"/>
    </source>
</evidence>
<dbReference type="InterPro" id="IPR009006">
    <property type="entry name" value="Ala_racemase/Decarboxylase_C"/>
</dbReference>
<keyword evidence="4" id="KW-0547">Nucleotide-binding</keyword>
<dbReference type="GO" id="GO:0008836">
    <property type="term" value="F:diaminopimelate decarboxylase activity"/>
    <property type="evidence" value="ECO:0007669"/>
    <property type="project" value="UniProtKB-UniRule"/>
</dbReference>
<dbReference type="InterPro" id="IPR001048">
    <property type="entry name" value="Asp/Glu/Uridylate_kinase"/>
</dbReference>
<dbReference type="InterPro" id="IPR001341">
    <property type="entry name" value="Asp_kinase"/>
</dbReference>
<dbReference type="SUPFAM" id="SSF55021">
    <property type="entry name" value="ACT-like"/>
    <property type="match status" value="2"/>
</dbReference>
<protein>
    <recommendedName>
        <fullName evidence="10">Diaminopimelate decarboxylase</fullName>
        <ecNumber evidence="10">4.1.1.20</ecNumber>
    </recommendedName>
</protein>
<evidence type="ECO:0000313" key="14">
    <source>
        <dbReference type="EMBL" id="PEN08356.1"/>
    </source>
</evidence>
<keyword evidence="3" id="KW-0808">Transferase</keyword>
<dbReference type="Pfam" id="PF00696">
    <property type="entry name" value="AA_kinase"/>
    <property type="match status" value="1"/>
</dbReference>
<dbReference type="PANTHER" id="PTHR43727:SF2">
    <property type="entry name" value="GROUP IV DECARBOXYLASE"/>
    <property type="match status" value="1"/>
</dbReference>
<dbReference type="EC" id="4.1.1.20" evidence="10"/>
<dbReference type="PRINTS" id="PR01179">
    <property type="entry name" value="ODADCRBXLASE"/>
</dbReference>
<comment type="cofactor">
    <cofactor evidence="1 11">
        <name>pyridoxal 5'-phosphate</name>
        <dbReference type="ChEBI" id="CHEBI:597326"/>
    </cofactor>
</comment>
<keyword evidence="6" id="KW-0210">Decarboxylase</keyword>
<feature type="domain" description="ACT" evidence="13">
    <location>
        <begin position="327"/>
        <end position="400"/>
    </location>
</feature>
<dbReference type="PANTHER" id="PTHR43727">
    <property type="entry name" value="DIAMINOPIMELATE DECARBOXYLASE"/>
    <property type="match status" value="1"/>
</dbReference>
<dbReference type="AlphaFoldDB" id="A0A2H3NN87"/>
<dbReference type="PRINTS" id="PR01181">
    <property type="entry name" value="DAPDCRBXLASE"/>
</dbReference>
<feature type="active site" description="Proton donor" evidence="11">
    <location>
        <position position="815"/>
    </location>
</feature>
<dbReference type="PROSITE" id="PS00879">
    <property type="entry name" value="ODR_DC_2_2"/>
    <property type="match status" value="1"/>
</dbReference>
<dbReference type="RefSeq" id="WP_098061395.1">
    <property type="nucleotide sequence ID" value="NZ_PDEP01000003.1"/>
</dbReference>
<dbReference type="SUPFAM" id="SSF50621">
    <property type="entry name" value="Alanine racemase C-terminal domain-like"/>
    <property type="match status" value="1"/>
</dbReference>
<evidence type="ECO:0000256" key="12">
    <source>
        <dbReference type="RuleBase" id="RU004249"/>
    </source>
</evidence>
<evidence type="ECO:0000256" key="5">
    <source>
        <dbReference type="ARBA" id="ARBA00022777"/>
    </source>
</evidence>
<evidence type="ECO:0000259" key="13">
    <source>
        <dbReference type="PROSITE" id="PS51671"/>
    </source>
</evidence>
<gene>
    <name evidence="14" type="primary">lysA</name>
    <name evidence="14" type="ORF">CRI93_04370</name>
</gene>
<comment type="caution">
    <text evidence="14">The sequence shown here is derived from an EMBL/GenBank/DDBJ whole genome shotgun (WGS) entry which is preliminary data.</text>
</comment>
<evidence type="ECO:0000256" key="4">
    <source>
        <dbReference type="ARBA" id="ARBA00022741"/>
    </source>
</evidence>
<dbReference type="InterPro" id="IPR022644">
    <property type="entry name" value="De-COase2_N"/>
</dbReference>
<dbReference type="GO" id="GO:0004072">
    <property type="term" value="F:aspartate kinase activity"/>
    <property type="evidence" value="ECO:0007669"/>
    <property type="project" value="InterPro"/>
</dbReference>
<comment type="pathway">
    <text evidence="12">Amino-acid biosynthesis; L-threonine biosynthesis; L-threonine from L-aspartate: step 1/5.</text>
</comment>
<dbReference type="Pfam" id="PF02784">
    <property type="entry name" value="Orn_Arg_deC_N"/>
    <property type="match status" value="1"/>
</dbReference>
<dbReference type="UniPathway" id="UPA00034">
    <property type="reaction ID" value="UER00015"/>
</dbReference>
<evidence type="ECO:0000256" key="11">
    <source>
        <dbReference type="PIRSR" id="PIRSR600183-50"/>
    </source>
</evidence>
<dbReference type="InterPro" id="IPR029066">
    <property type="entry name" value="PLP-binding_barrel"/>
</dbReference>
<dbReference type="PROSITE" id="PS00324">
    <property type="entry name" value="ASPARTOKINASE"/>
    <property type="match status" value="1"/>
</dbReference>
<feature type="modified residue" description="N6-(pyridoxal phosphate)lysine" evidence="11">
    <location>
        <position position="538"/>
    </location>
</feature>
<dbReference type="InterPro" id="IPR018042">
    <property type="entry name" value="Aspartate_kinase_CS"/>
</dbReference>
<dbReference type="NCBIfam" id="NF006515">
    <property type="entry name" value="PRK08961.1"/>
    <property type="match status" value="1"/>
</dbReference>
<accession>A0A2H3NN87</accession>
<dbReference type="Gene3D" id="2.40.37.10">
    <property type="entry name" value="Lyase, Ornithine Decarboxylase, Chain A, domain 1"/>
    <property type="match status" value="1"/>
</dbReference>
<dbReference type="SUPFAM" id="SSF51419">
    <property type="entry name" value="PLP-binding barrel"/>
    <property type="match status" value="1"/>
</dbReference>
<reference evidence="14 15" key="1">
    <citation type="submission" date="2017-10" db="EMBL/GenBank/DDBJ databases">
        <title>Draft genome of Longimonas halophila.</title>
        <authorList>
            <person name="Goh K.M."/>
            <person name="Shamsir M.S."/>
            <person name="Lim S.W."/>
        </authorList>
    </citation>
    <scope>NUCLEOTIDE SEQUENCE [LARGE SCALE GENOMIC DNA]</scope>
    <source>
        <strain evidence="14 15">KCTC 42399</strain>
    </source>
</reference>
<dbReference type="PIRSF" id="PIRSF036459">
    <property type="entry name" value="DAP_dec_asp_kin"/>
    <property type="match status" value="1"/>
</dbReference>
<dbReference type="InterPro" id="IPR002912">
    <property type="entry name" value="ACT_dom"/>
</dbReference>
<organism evidence="14 15">
    <name type="scientific">Longimonas halophila</name>
    <dbReference type="NCBI Taxonomy" id="1469170"/>
    <lineage>
        <taxon>Bacteria</taxon>
        <taxon>Pseudomonadati</taxon>
        <taxon>Rhodothermota</taxon>
        <taxon>Rhodothermia</taxon>
        <taxon>Rhodothermales</taxon>
        <taxon>Salisaetaceae</taxon>
        <taxon>Longimonas</taxon>
    </lineage>
</organism>
<dbReference type="UniPathway" id="UPA00051">
    <property type="reaction ID" value="UER00462"/>
</dbReference>
<sequence>MPTSASSWIVCKFGGTSVSTRARWETIAALVQRHIDRGMRPMLVCSALSGVSDRLDAILHASASAERTDQLAALRTQHLELARDLDLDGNAVLGDALDDLQALVDDLPDNDTPHPRQQAALMAQGELLSTRLGAAFLRAQGVSTRWLDAREVLRSEREAHLTPARRYLSATCSFYPDAILQDHLHDADTDAVLTQGFIAGNEIGETVLLGRGGSDTSAAYFAAKLEAERLEIWTDVPGLFTANPRDIPSARLLKRLTYNEAQELATMGAAVLHPRCIDPVRTHGIPLHVRCTDAPDLEGTAIRDDVPDYGPQVKAISAKDNVTAISMDTLGMWQQVGFLADVFSVFKHHGLSVDLVATSEANVTVTLDPVANALDPDTINAVVRDLNAFCNARVIGPCAVVSLVGRHIRALLSDLGPALEVFDEQNIYLVSQAASDLNFSFVVDAEQAPRLVRELHAERFSARPADELFGPSWSELFDTNESDAEATPPWWQTEREALLALADTTNTPGYVYHAPTLRTRARQLTALEAVDQPYYAVKANPHPDVLRCLYDEGLGFECVSLGEVERVFEAVPQVDPQRVLFQPNFAAIDEYRAAFDQGVRVTLDNVQPLDTHPEVFAGQTIFLRIDPGRGHGHHRHVRTAGAQSKFGIVPDELPQARALAAEHDICVQGLHVHVGSGITRAEPWADIAAFLGSLAEDFPDVEILNVGGGLGVPERPNGDRLPLDALNERLSAFKQSHPQYALWMEPGRFLVAEAGALLARVTQTKQKGEATYVGLDAGMHTLMRPALYGAYHDIVNLTKLDQPNVQTVNVVGPICESGDVLGYSRRLPATEPGDVMLIATTGAYGAAMANIYNLRPRPNEHLIDPSADA</sequence>
<dbReference type="Gene3D" id="3.20.20.10">
    <property type="entry name" value="Alanine racemase"/>
    <property type="match status" value="1"/>
</dbReference>
<dbReference type="PROSITE" id="PS51671">
    <property type="entry name" value="ACT"/>
    <property type="match status" value="1"/>
</dbReference>
<keyword evidence="12" id="KW-0028">Amino-acid biosynthesis</keyword>
<name>A0A2H3NN87_9BACT</name>
<dbReference type="NCBIfam" id="TIGR00657">
    <property type="entry name" value="asp_kinases"/>
    <property type="match status" value="1"/>
</dbReference>
<dbReference type="GO" id="GO:0005524">
    <property type="term" value="F:ATP binding"/>
    <property type="evidence" value="ECO:0007669"/>
    <property type="project" value="UniProtKB-KW"/>
</dbReference>
<evidence type="ECO:0000256" key="7">
    <source>
        <dbReference type="ARBA" id="ARBA00022840"/>
    </source>
</evidence>
<keyword evidence="7" id="KW-0067">ATP-binding</keyword>
<dbReference type="EMBL" id="PDEP01000003">
    <property type="protein sequence ID" value="PEN08356.1"/>
    <property type="molecule type" value="Genomic_DNA"/>
</dbReference>
<dbReference type="InterPro" id="IPR002986">
    <property type="entry name" value="DAP_deCOOHase_LysA"/>
</dbReference>
<dbReference type="NCBIfam" id="TIGR01048">
    <property type="entry name" value="lysA"/>
    <property type="match status" value="1"/>
</dbReference>
<dbReference type="InterPro" id="IPR045865">
    <property type="entry name" value="ACT-like_dom_sf"/>
</dbReference>
<dbReference type="GO" id="GO:0009089">
    <property type="term" value="P:lysine biosynthetic process via diaminopimelate"/>
    <property type="evidence" value="ECO:0007669"/>
    <property type="project" value="UniProtKB-UniRule"/>
</dbReference>
<dbReference type="Gene3D" id="3.30.70.260">
    <property type="match status" value="2"/>
</dbReference>
<evidence type="ECO:0000256" key="10">
    <source>
        <dbReference type="NCBIfam" id="TIGR01048"/>
    </source>
</evidence>
<evidence type="ECO:0000256" key="9">
    <source>
        <dbReference type="ARBA" id="ARBA00023239"/>
    </source>
</evidence>
<dbReference type="PROSITE" id="PS00878">
    <property type="entry name" value="ODR_DC_2_1"/>
    <property type="match status" value="1"/>
</dbReference>
<dbReference type="InterPro" id="IPR000183">
    <property type="entry name" value="Orn/DAP/Arg_de-COase"/>
</dbReference>
<dbReference type="InterPro" id="IPR022657">
    <property type="entry name" value="De-COase2_CS"/>
</dbReference>
<proteinExistence type="predicted"/>
<dbReference type="SUPFAM" id="SSF53633">
    <property type="entry name" value="Carbamate kinase-like"/>
    <property type="match status" value="1"/>
</dbReference>
<dbReference type="Proteomes" id="UP000221024">
    <property type="component" value="Unassembled WGS sequence"/>
</dbReference>
<dbReference type="Gene3D" id="3.40.1160.10">
    <property type="entry name" value="Acetylglutamate kinase-like"/>
    <property type="match status" value="1"/>
</dbReference>
<dbReference type="InterPro" id="IPR036393">
    <property type="entry name" value="AceGlu_kinase-like_sf"/>
</dbReference>
<dbReference type="InterPro" id="IPR011246">
    <property type="entry name" value="DAP_dec_asp_kin"/>
</dbReference>
<keyword evidence="9" id="KW-0456">Lyase</keyword>
<evidence type="ECO:0000256" key="2">
    <source>
        <dbReference type="ARBA" id="ARBA00004766"/>
    </source>
</evidence>
<evidence type="ECO:0000256" key="1">
    <source>
        <dbReference type="ARBA" id="ARBA00001933"/>
    </source>
</evidence>
<comment type="pathway">
    <text evidence="2 12">Amino-acid biosynthesis; L-lysine biosynthesis via DAP pathway; (S)-tetrahydrodipicolinate from L-aspartate: step 1/4.</text>
</comment>
<keyword evidence="8 11" id="KW-0663">Pyridoxal phosphate</keyword>
<evidence type="ECO:0000313" key="15">
    <source>
        <dbReference type="Proteomes" id="UP000221024"/>
    </source>
</evidence>
<dbReference type="UniPathway" id="UPA00050">
    <property type="reaction ID" value="UER00461"/>
</dbReference>